<name>A0A8B8AG26_CRAVI</name>
<reference evidence="3 4" key="1">
    <citation type="submission" date="2025-04" db="UniProtKB">
        <authorList>
            <consortium name="RefSeq"/>
        </authorList>
    </citation>
    <scope>IDENTIFICATION</scope>
    <source>
        <tissue evidence="3 4">Whole sample</tissue>
    </source>
</reference>
<feature type="compositionally biased region" description="Basic and acidic residues" evidence="1">
    <location>
        <begin position="283"/>
        <end position="296"/>
    </location>
</feature>
<dbReference type="OrthoDB" id="6145196at2759"/>
<sequence length="682" mass="78153">MSAAVCLADNSHWRPTVVQIAPFVNDQRFTISRDSTASPQTNSETSEKQRNYPVLAVTRSNSCITTGSGEKTNGESQDVPFSGRLPTEFIKSFYRGRAVSSKSRKIPNDSEKICWVQDLNEQNSDIQAESLSSDCQMDQFAGITKSENAKSVLTERKYFYGTNAIMRNLKLTPGELELQRQKERYVTEQAQKRKKYKLNVNQLPRSNTPINDHDPDKLNMKQVIQFLQNKNGSKIPQPKQPGKVSISCDSQRTISTTNVRPQTEIVTSHQRPPSESVRPSTEVARDDSKSDSESRIASRNSCYSRDSFGSRSILSTQSVPIMDSKEKRVHSKRHMQSSKSVRDRSRHSRRSVKEFKLYRFLALAPNGMGQTTAPDSQTIELLKSKEKEKEKVTTEDSQNRVAYRSPIIREQVPAQQFIEDKLQGNKISTKAEDGSFKVDRRKNNKTSHLMHRRALLQYREKVRMIRAEQLEEDNGYRNTIRLPSVHDYEDNVRNHESEDEESIGKETYSHPEEEVKIHELSLLSSRSDQTSNRSVSIHPSVYIQTSYLDNNNNNKNNNNNNNKNKKLYVNVPQQGDTTTKEVIKLTLRKEKDVTREQSYMHDIATPRENNVYTMMCQHLNPTLPPMSDDDFDRRIYRISAVAINEEENYDILPDEASLAVHETLANSCIKVRQKLKGTVHND</sequence>
<protein>
    <submittedName>
        <fullName evidence="3 4">TNF receptor-associated factor family protein DDB_G0272098-like</fullName>
    </submittedName>
</protein>
<evidence type="ECO:0000313" key="2">
    <source>
        <dbReference type="Proteomes" id="UP000694844"/>
    </source>
</evidence>
<evidence type="ECO:0000256" key="1">
    <source>
        <dbReference type="SAM" id="MobiDB-lite"/>
    </source>
</evidence>
<feature type="region of interest" description="Disordered" evidence="1">
    <location>
        <begin position="547"/>
        <end position="566"/>
    </location>
</feature>
<gene>
    <name evidence="3 4" type="primary">LOC111102089</name>
</gene>
<feature type="compositionally biased region" description="Polar residues" evidence="1">
    <location>
        <begin position="63"/>
        <end position="76"/>
    </location>
</feature>
<feature type="compositionally biased region" description="Low complexity" evidence="1">
    <location>
        <begin position="550"/>
        <end position="562"/>
    </location>
</feature>
<keyword evidence="2" id="KW-1185">Reference proteome</keyword>
<dbReference type="KEGG" id="cvn:111102089"/>
<feature type="region of interest" description="Disordered" evidence="1">
    <location>
        <begin position="314"/>
        <end position="350"/>
    </location>
</feature>
<feature type="region of interest" description="Disordered" evidence="1">
    <location>
        <begin position="491"/>
        <end position="512"/>
    </location>
</feature>
<dbReference type="RefSeq" id="XP_022290448.1">
    <property type="nucleotide sequence ID" value="XM_022434740.1"/>
</dbReference>
<proteinExistence type="predicted"/>
<dbReference type="Proteomes" id="UP000694844">
    <property type="component" value="Chromosome 6"/>
</dbReference>
<dbReference type="AlphaFoldDB" id="A0A8B8AG26"/>
<evidence type="ECO:0000313" key="3">
    <source>
        <dbReference type="RefSeq" id="XP_022290447.1"/>
    </source>
</evidence>
<feature type="region of interest" description="Disordered" evidence="1">
    <location>
        <begin position="63"/>
        <end position="83"/>
    </location>
</feature>
<organism evidence="2 3">
    <name type="scientific">Crassostrea virginica</name>
    <name type="common">Eastern oyster</name>
    <dbReference type="NCBI Taxonomy" id="6565"/>
    <lineage>
        <taxon>Eukaryota</taxon>
        <taxon>Metazoa</taxon>
        <taxon>Spiralia</taxon>
        <taxon>Lophotrochozoa</taxon>
        <taxon>Mollusca</taxon>
        <taxon>Bivalvia</taxon>
        <taxon>Autobranchia</taxon>
        <taxon>Pteriomorphia</taxon>
        <taxon>Ostreida</taxon>
        <taxon>Ostreoidea</taxon>
        <taxon>Ostreidae</taxon>
        <taxon>Crassostrea</taxon>
    </lineage>
</organism>
<dbReference type="GeneID" id="111102089"/>
<feature type="region of interest" description="Disordered" evidence="1">
    <location>
        <begin position="231"/>
        <end position="302"/>
    </location>
</feature>
<feature type="compositionally biased region" description="Polar residues" evidence="1">
    <location>
        <begin position="247"/>
        <end position="279"/>
    </location>
</feature>
<evidence type="ECO:0000313" key="4">
    <source>
        <dbReference type="RefSeq" id="XP_022290448.1"/>
    </source>
</evidence>
<dbReference type="RefSeq" id="XP_022290447.1">
    <property type="nucleotide sequence ID" value="XM_022434739.1"/>
</dbReference>
<feature type="compositionally biased region" description="Basic residues" evidence="1">
    <location>
        <begin position="327"/>
        <end position="336"/>
    </location>
</feature>
<accession>A0A8B8AG26</accession>